<dbReference type="AlphaFoldDB" id="A0A9D1H899"/>
<proteinExistence type="predicted"/>
<keyword evidence="1" id="KW-0547">Nucleotide-binding</keyword>
<name>A0A9D1H899_9FLAO</name>
<dbReference type="SUPFAM" id="SSF55060">
    <property type="entry name" value="GHMP Kinase, C-terminal domain"/>
    <property type="match status" value="1"/>
</dbReference>
<feature type="domain" description="GHMP kinase N-terminal" evidence="4">
    <location>
        <begin position="87"/>
        <end position="158"/>
    </location>
</feature>
<sequence length="314" mass="34799">MALGEKLYHAKVLLFGEYGIIKDSMGLSIPYDFYKGALVLPEGESDASARQSNEHIARFAQYLETLDQDPTFEAHIDTESLRRDVEAGLYFDSSIPLGYGVGSSGALVAAIYERYASPRKKPEELTTEDIVRLKGILGRMESFFHGQSSGLDPLICYMNLPILVRPHGAVDPVGIPASNAQGAGAIFLLDSGMKHATGKLIDIFFEKMKSEGFRKMLREEFGALNDACIQAFIEGRKKSLLENVRALSQVVLTHFSPMIPRSLRKIWLDGLQTDTYYLKLCGAGGGGFVLGFTDDYRKAARMLRGYATQPIYRF</sequence>
<dbReference type="InterPro" id="IPR020568">
    <property type="entry name" value="Ribosomal_Su5_D2-typ_SF"/>
</dbReference>
<dbReference type="PRINTS" id="PR00960">
    <property type="entry name" value="LMBPPROTEIN"/>
</dbReference>
<keyword evidence="2 5" id="KW-0808">Transferase</keyword>
<dbReference type="InterPro" id="IPR014721">
    <property type="entry name" value="Ribsml_uS5_D2-typ_fold_subgr"/>
</dbReference>
<dbReference type="Gene3D" id="3.30.230.10">
    <property type="match status" value="1"/>
</dbReference>
<evidence type="ECO:0000313" key="5">
    <source>
        <dbReference type="EMBL" id="HIT97298.1"/>
    </source>
</evidence>
<accession>A0A9D1H899</accession>
<dbReference type="InterPro" id="IPR036554">
    <property type="entry name" value="GHMP_kinase_C_sf"/>
</dbReference>
<evidence type="ECO:0000256" key="1">
    <source>
        <dbReference type="ARBA" id="ARBA00022741"/>
    </source>
</evidence>
<keyword evidence="2 5" id="KW-0418">Kinase</keyword>
<dbReference type="InterPro" id="IPR001174">
    <property type="entry name" value="HddA/FKP"/>
</dbReference>
<evidence type="ECO:0000259" key="4">
    <source>
        <dbReference type="Pfam" id="PF00288"/>
    </source>
</evidence>
<dbReference type="GO" id="GO:0016301">
    <property type="term" value="F:kinase activity"/>
    <property type="evidence" value="ECO:0007669"/>
    <property type="project" value="UniProtKB-KW"/>
</dbReference>
<dbReference type="EMBL" id="DVLY01000008">
    <property type="protein sequence ID" value="HIT97298.1"/>
    <property type="molecule type" value="Genomic_DNA"/>
</dbReference>
<reference evidence="5" key="2">
    <citation type="journal article" date="2021" name="PeerJ">
        <title>Extensive microbial diversity within the chicken gut microbiome revealed by metagenomics and culture.</title>
        <authorList>
            <person name="Gilroy R."/>
            <person name="Ravi A."/>
            <person name="Getino M."/>
            <person name="Pursley I."/>
            <person name="Horton D.L."/>
            <person name="Alikhan N.F."/>
            <person name="Baker D."/>
            <person name="Gharbi K."/>
            <person name="Hall N."/>
            <person name="Watson M."/>
            <person name="Adriaenssens E.M."/>
            <person name="Foster-Nyarko E."/>
            <person name="Jarju S."/>
            <person name="Secka A."/>
            <person name="Antonio M."/>
            <person name="Oren A."/>
            <person name="Chaudhuri R.R."/>
            <person name="La Ragione R."/>
            <person name="Hildebrand F."/>
            <person name="Pallen M.J."/>
        </authorList>
    </citation>
    <scope>NUCLEOTIDE SEQUENCE</scope>
    <source>
        <strain evidence="5">1383</strain>
    </source>
</reference>
<evidence type="ECO:0000256" key="2">
    <source>
        <dbReference type="ARBA" id="ARBA00022777"/>
    </source>
</evidence>
<evidence type="ECO:0000313" key="6">
    <source>
        <dbReference type="Proteomes" id="UP000824161"/>
    </source>
</evidence>
<gene>
    <name evidence="5" type="ORF">IAC44_00500</name>
</gene>
<dbReference type="GO" id="GO:0005524">
    <property type="term" value="F:ATP binding"/>
    <property type="evidence" value="ECO:0007669"/>
    <property type="project" value="UniProtKB-KW"/>
</dbReference>
<dbReference type="Gene3D" id="3.30.70.890">
    <property type="entry name" value="GHMP kinase, C-terminal domain"/>
    <property type="match status" value="1"/>
</dbReference>
<keyword evidence="3" id="KW-0067">ATP-binding</keyword>
<dbReference type="Pfam" id="PF00288">
    <property type="entry name" value="GHMP_kinases_N"/>
    <property type="match status" value="1"/>
</dbReference>
<evidence type="ECO:0000256" key="3">
    <source>
        <dbReference type="ARBA" id="ARBA00022840"/>
    </source>
</evidence>
<dbReference type="InterPro" id="IPR006204">
    <property type="entry name" value="GHMP_kinase_N_dom"/>
</dbReference>
<organism evidence="5 6">
    <name type="scientific">Candidatus Merdimorpha stercoravium</name>
    <dbReference type="NCBI Taxonomy" id="2840863"/>
    <lineage>
        <taxon>Bacteria</taxon>
        <taxon>Pseudomonadati</taxon>
        <taxon>Bacteroidota</taxon>
        <taxon>Flavobacteriia</taxon>
        <taxon>Flavobacteriales</taxon>
        <taxon>Candidatus Merdimorpha</taxon>
    </lineage>
</organism>
<dbReference type="SUPFAM" id="SSF54211">
    <property type="entry name" value="Ribosomal protein S5 domain 2-like"/>
    <property type="match status" value="1"/>
</dbReference>
<dbReference type="Proteomes" id="UP000824161">
    <property type="component" value="Unassembled WGS sequence"/>
</dbReference>
<protein>
    <submittedName>
        <fullName evidence="5">Mevalonate kinase</fullName>
    </submittedName>
</protein>
<comment type="caution">
    <text evidence="5">The sequence shown here is derived from an EMBL/GenBank/DDBJ whole genome shotgun (WGS) entry which is preliminary data.</text>
</comment>
<reference evidence="5" key="1">
    <citation type="submission" date="2020-10" db="EMBL/GenBank/DDBJ databases">
        <authorList>
            <person name="Gilroy R."/>
        </authorList>
    </citation>
    <scope>NUCLEOTIDE SEQUENCE</scope>
    <source>
        <strain evidence="5">1383</strain>
    </source>
</reference>